<name>A0AAV3UBW3_9EURY</name>
<dbReference type="InterPro" id="IPR036390">
    <property type="entry name" value="WH_DNA-bd_sf"/>
</dbReference>
<evidence type="ECO:0000313" key="1">
    <source>
        <dbReference type="EMBL" id="GAA5041657.1"/>
    </source>
</evidence>
<comment type="caution">
    <text evidence="1">The sequence shown here is derived from an EMBL/GenBank/DDBJ whole genome shotgun (WGS) entry which is preliminary data.</text>
</comment>
<reference evidence="1 2" key="1">
    <citation type="journal article" date="2019" name="Int. J. Syst. Evol. Microbiol.">
        <title>The Global Catalogue of Microorganisms (GCM) 10K type strain sequencing project: providing services to taxonomists for standard genome sequencing and annotation.</title>
        <authorList>
            <consortium name="The Broad Institute Genomics Platform"/>
            <consortium name="The Broad Institute Genome Sequencing Center for Infectious Disease"/>
            <person name="Wu L."/>
            <person name="Ma J."/>
        </authorList>
    </citation>
    <scope>NUCLEOTIDE SEQUENCE [LARGE SCALE GENOMIC DNA]</scope>
    <source>
        <strain evidence="1 2">JCM 17504</strain>
    </source>
</reference>
<keyword evidence="2" id="KW-1185">Reference proteome</keyword>
<sequence>MAEDSEVREIAALLEDEYAHAILIYTSENAMSAPELSDACEASVSTIYRRIERLQEHELLDEQLQLDRDGHHYKTYTARLERIEIELREGKFEIEVTYRPADAADRFTDLFEGLR</sequence>
<dbReference type="RefSeq" id="WP_227775205.1">
    <property type="nucleotide sequence ID" value="NZ_BAABKX010000001.1"/>
</dbReference>
<dbReference type="AlphaFoldDB" id="A0AAV3UBW3"/>
<dbReference type="GeneID" id="68615101"/>
<dbReference type="Pfam" id="PF12840">
    <property type="entry name" value="HTH_20"/>
    <property type="match status" value="1"/>
</dbReference>
<evidence type="ECO:0000313" key="2">
    <source>
        <dbReference type="Proteomes" id="UP001501729"/>
    </source>
</evidence>
<proteinExistence type="predicted"/>
<organism evidence="1 2">
    <name type="scientific">Haladaptatus pallidirubidus</name>
    <dbReference type="NCBI Taxonomy" id="1008152"/>
    <lineage>
        <taxon>Archaea</taxon>
        <taxon>Methanobacteriati</taxon>
        <taxon>Methanobacteriota</taxon>
        <taxon>Stenosarchaea group</taxon>
        <taxon>Halobacteria</taxon>
        <taxon>Halobacteriales</taxon>
        <taxon>Haladaptataceae</taxon>
        <taxon>Haladaptatus</taxon>
    </lineage>
</organism>
<dbReference type="Proteomes" id="UP001501729">
    <property type="component" value="Unassembled WGS sequence"/>
</dbReference>
<gene>
    <name evidence="1" type="ORF">GCM10025751_04090</name>
</gene>
<accession>A0AAV3UBW3</accession>
<dbReference type="Gene3D" id="1.10.10.10">
    <property type="entry name" value="Winged helix-like DNA-binding domain superfamily/Winged helix DNA-binding domain"/>
    <property type="match status" value="1"/>
</dbReference>
<dbReference type="EMBL" id="BAABKX010000001">
    <property type="protein sequence ID" value="GAA5041657.1"/>
    <property type="molecule type" value="Genomic_DNA"/>
</dbReference>
<protein>
    <recommendedName>
        <fullName evidence="3">Helix-turn-helix domain-containing protein</fullName>
    </recommendedName>
</protein>
<dbReference type="SUPFAM" id="SSF46785">
    <property type="entry name" value="Winged helix' DNA-binding domain"/>
    <property type="match status" value="1"/>
</dbReference>
<dbReference type="InterPro" id="IPR036388">
    <property type="entry name" value="WH-like_DNA-bd_sf"/>
</dbReference>
<evidence type="ECO:0008006" key="3">
    <source>
        <dbReference type="Google" id="ProtNLM"/>
    </source>
</evidence>